<proteinExistence type="predicted"/>
<dbReference type="EMBL" id="BTSY01000004">
    <property type="protein sequence ID" value="GMT22572.1"/>
    <property type="molecule type" value="Genomic_DNA"/>
</dbReference>
<keyword evidence="2" id="KW-1133">Transmembrane helix</keyword>
<dbReference type="Proteomes" id="UP001432322">
    <property type="component" value="Unassembled WGS sequence"/>
</dbReference>
<keyword evidence="2" id="KW-0472">Membrane</keyword>
<evidence type="ECO:0000313" key="4">
    <source>
        <dbReference type="Proteomes" id="UP001432322"/>
    </source>
</evidence>
<feature type="compositionally biased region" description="Basic and acidic residues" evidence="1">
    <location>
        <begin position="100"/>
        <end position="113"/>
    </location>
</feature>
<evidence type="ECO:0000313" key="3">
    <source>
        <dbReference type="EMBL" id="GMT22572.1"/>
    </source>
</evidence>
<comment type="caution">
    <text evidence="3">The sequence shown here is derived from an EMBL/GenBank/DDBJ whole genome shotgun (WGS) entry which is preliminary data.</text>
</comment>
<organism evidence="3 4">
    <name type="scientific">Pristionchus fissidentatus</name>
    <dbReference type="NCBI Taxonomy" id="1538716"/>
    <lineage>
        <taxon>Eukaryota</taxon>
        <taxon>Metazoa</taxon>
        <taxon>Ecdysozoa</taxon>
        <taxon>Nematoda</taxon>
        <taxon>Chromadorea</taxon>
        <taxon>Rhabditida</taxon>
        <taxon>Rhabditina</taxon>
        <taxon>Diplogasteromorpha</taxon>
        <taxon>Diplogasteroidea</taxon>
        <taxon>Neodiplogasteridae</taxon>
        <taxon>Pristionchus</taxon>
    </lineage>
</organism>
<keyword evidence="4" id="KW-1185">Reference proteome</keyword>
<evidence type="ECO:0000256" key="1">
    <source>
        <dbReference type="SAM" id="MobiDB-lite"/>
    </source>
</evidence>
<name>A0AAV5VXA4_9BILA</name>
<protein>
    <submittedName>
        <fullName evidence="3">Uncharacterized protein</fullName>
    </submittedName>
</protein>
<reference evidence="3" key="1">
    <citation type="submission" date="2023-10" db="EMBL/GenBank/DDBJ databases">
        <title>Genome assembly of Pristionchus species.</title>
        <authorList>
            <person name="Yoshida K."/>
            <person name="Sommer R.J."/>
        </authorList>
    </citation>
    <scope>NUCLEOTIDE SEQUENCE</scope>
    <source>
        <strain evidence="3">RS5133</strain>
    </source>
</reference>
<gene>
    <name evidence="3" type="ORF">PFISCL1PPCAC_13869</name>
</gene>
<dbReference type="AlphaFoldDB" id="A0AAV5VXA4"/>
<evidence type="ECO:0000256" key="2">
    <source>
        <dbReference type="SAM" id="Phobius"/>
    </source>
</evidence>
<feature type="region of interest" description="Disordered" evidence="1">
    <location>
        <begin position="100"/>
        <end position="127"/>
    </location>
</feature>
<keyword evidence="2" id="KW-0812">Transmembrane</keyword>
<feature type="transmembrane region" description="Helical" evidence="2">
    <location>
        <begin position="61"/>
        <end position="80"/>
    </location>
</feature>
<accession>A0AAV5VXA4</accession>
<feature type="non-terminal residue" evidence="3">
    <location>
        <position position="1"/>
    </location>
</feature>
<sequence>DRTTPPSLPIPNSSPLRSFLLRSYPSRISFSSMFYIPIDPADAVSVEELDGESTGTERSPGTVAAMACAYVLIMLVIFLVHTRRSRAVKQQSVDYLTIEKREEEEGKDKDDNKGLMMQGPIGLMNVV</sequence>